<feature type="compositionally biased region" description="Low complexity" evidence="1">
    <location>
        <begin position="183"/>
        <end position="198"/>
    </location>
</feature>
<dbReference type="AlphaFoldDB" id="A0AAD3DHJ2"/>
<dbReference type="Pfam" id="PF00498">
    <property type="entry name" value="FHA"/>
    <property type="match status" value="1"/>
</dbReference>
<dbReference type="Gene3D" id="2.60.200.20">
    <property type="match status" value="1"/>
</dbReference>
<dbReference type="PROSITE" id="PS50006">
    <property type="entry name" value="FHA_DOMAIN"/>
    <property type="match status" value="1"/>
</dbReference>
<feature type="region of interest" description="Disordered" evidence="1">
    <location>
        <begin position="1"/>
        <end position="39"/>
    </location>
</feature>
<dbReference type="SMART" id="SM00240">
    <property type="entry name" value="FHA"/>
    <property type="match status" value="1"/>
</dbReference>
<dbReference type="CDD" id="cd22677">
    <property type="entry name" value="FHA_Kanadaptin"/>
    <property type="match status" value="1"/>
</dbReference>
<feature type="domain" description="FHA" evidence="2">
    <location>
        <begin position="69"/>
        <end position="120"/>
    </location>
</feature>
<dbReference type="Proteomes" id="UP001054857">
    <property type="component" value="Unassembled WGS sequence"/>
</dbReference>
<keyword evidence="4" id="KW-1185">Reference proteome</keyword>
<evidence type="ECO:0000313" key="3">
    <source>
        <dbReference type="EMBL" id="GFR41935.1"/>
    </source>
</evidence>
<accession>A0AAD3DHJ2</accession>
<organism evidence="3 4">
    <name type="scientific">Astrephomene gubernaculifera</name>
    <dbReference type="NCBI Taxonomy" id="47775"/>
    <lineage>
        <taxon>Eukaryota</taxon>
        <taxon>Viridiplantae</taxon>
        <taxon>Chlorophyta</taxon>
        <taxon>core chlorophytes</taxon>
        <taxon>Chlorophyceae</taxon>
        <taxon>CS clade</taxon>
        <taxon>Chlamydomonadales</taxon>
        <taxon>Astrephomenaceae</taxon>
        <taxon>Astrephomene</taxon>
    </lineage>
</organism>
<dbReference type="SUPFAM" id="SSF49879">
    <property type="entry name" value="SMAD/FHA domain"/>
    <property type="match status" value="1"/>
</dbReference>
<proteinExistence type="predicted"/>
<evidence type="ECO:0000259" key="2">
    <source>
        <dbReference type="PROSITE" id="PS50006"/>
    </source>
</evidence>
<feature type="compositionally biased region" description="Low complexity" evidence="1">
    <location>
        <begin position="10"/>
        <end position="19"/>
    </location>
</feature>
<feature type="non-terminal residue" evidence="3">
    <location>
        <position position="1"/>
    </location>
</feature>
<feature type="non-terminal residue" evidence="3">
    <location>
        <position position="198"/>
    </location>
</feature>
<gene>
    <name evidence="3" type="ORF">Agub_g2728</name>
</gene>
<dbReference type="InterPro" id="IPR050923">
    <property type="entry name" value="Cell_Proc_Reg/RNA_Proc"/>
</dbReference>
<feature type="compositionally biased region" description="Gly residues" evidence="1">
    <location>
        <begin position="20"/>
        <end position="32"/>
    </location>
</feature>
<protein>
    <recommendedName>
        <fullName evidence="2">FHA domain-containing protein</fullName>
    </recommendedName>
</protein>
<dbReference type="InterPro" id="IPR008984">
    <property type="entry name" value="SMAD_FHA_dom_sf"/>
</dbReference>
<comment type="caution">
    <text evidence="3">The sequence shown here is derived from an EMBL/GenBank/DDBJ whole genome shotgun (WGS) entry which is preliminary data.</text>
</comment>
<sequence>GMAGDEDESAAAGAAAASGSGSGGGGGGGAGGYEPPPWSGAPEGVGYTLEVLKNGTIVETRSISSQPYYTFGRNPAADFVLEHPSASRLHAVLQFNGDTREPYLYDPGSTHGTFLNKQRIKPRVFVPLAVGHTVRFGASSRLYLLGGPAELLPPEGLSREQRRQLAALEASMRMREKEKEAAQRSMAAALAASSGGGG</sequence>
<dbReference type="InterPro" id="IPR000253">
    <property type="entry name" value="FHA_dom"/>
</dbReference>
<feature type="region of interest" description="Disordered" evidence="1">
    <location>
        <begin position="174"/>
        <end position="198"/>
    </location>
</feature>
<evidence type="ECO:0000256" key="1">
    <source>
        <dbReference type="SAM" id="MobiDB-lite"/>
    </source>
</evidence>
<reference evidence="3 4" key="1">
    <citation type="journal article" date="2021" name="Sci. Rep.">
        <title>Genome sequencing of the multicellular alga Astrephomene provides insights into convergent evolution of germ-soma differentiation.</title>
        <authorList>
            <person name="Yamashita S."/>
            <person name="Yamamoto K."/>
            <person name="Matsuzaki R."/>
            <person name="Suzuki S."/>
            <person name="Yamaguchi H."/>
            <person name="Hirooka S."/>
            <person name="Minakuchi Y."/>
            <person name="Miyagishima S."/>
            <person name="Kawachi M."/>
            <person name="Toyoda A."/>
            <person name="Nozaki H."/>
        </authorList>
    </citation>
    <scope>NUCLEOTIDE SEQUENCE [LARGE SCALE GENOMIC DNA]</scope>
    <source>
        <strain evidence="3 4">NIES-4017</strain>
    </source>
</reference>
<dbReference type="PANTHER" id="PTHR23308">
    <property type="entry name" value="NUCLEAR INHIBITOR OF PROTEIN PHOSPHATASE-1"/>
    <property type="match status" value="1"/>
</dbReference>
<evidence type="ECO:0000313" key="4">
    <source>
        <dbReference type="Proteomes" id="UP001054857"/>
    </source>
</evidence>
<name>A0AAD3DHJ2_9CHLO</name>
<dbReference type="EMBL" id="BMAR01000002">
    <property type="protein sequence ID" value="GFR41935.1"/>
    <property type="molecule type" value="Genomic_DNA"/>
</dbReference>